<evidence type="ECO:0000313" key="3">
    <source>
        <dbReference type="Proteomes" id="UP000823674"/>
    </source>
</evidence>
<proteinExistence type="predicted"/>
<evidence type="ECO:0000313" key="2">
    <source>
        <dbReference type="EMBL" id="KAG5388922.1"/>
    </source>
</evidence>
<keyword evidence="3" id="KW-1185">Reference proteome</keyword>
<dbReference type="Proteomes" id="UP000823674">
    <property type="component" value="Chromosome A08"/>
</dbReference>
<reference evidence="2 3" key="1">
    <citation type="submission" date="2021-03" db="EMBL/GenBank/DDBJ databases">
        <authorList>
            <person name="King G.J."/>
            <person name="Bancroft I."/>
            <person name="Baten A."/>
            <person name="Bloomfield J."/>
            <person name="Borpatragohain P."/>
            <person name="He Z."/>
            <person name="Irish N."/>
            <person name="Irwin J."/>
            <person name="Liu K."/>
            <person name="Mauleon R.P."/>
            <person name="Moore J."/>
            <person name="Morris R."/>
            <person name="Ostergaard L."/>
            <person name="Wang B."/>
            <person name="Wells R."/>
        </authorList>
    </citation>
    <scope>NUCLEOTIDE SEQUENCE [LARGE SCALE GENOMIC DNA]</scope>
    <source>
        <strain evidence="2">R-o-18</strain>
        <tissue evidence="2">Leaf</tissue>
    </source>
</reference>
<protein>
    <submittedName>
        <fullName evidence="2">Uncharacterized protein</fullName>
    </submittedName>
</protein>
<name>A0ABQ7LQS1_BRACM</name>
<comment type="caution">
    <text evidence="2">The sequence shown here is derived from an EMBL/GenBank/DDBJ whole genome shotgun (WGS) entry which is preliminary data.</text>
</comment>
<sequence>MEWCPLVVDHAFTDDIQQLVYQVCALEKELQLLKETMRTEGPNNEMVVVGYCLIHIVIVLGIWLY</sequence>
<dbReference type="EMBL" id="JADBGQ010000007">
    <property type="protein sequence ID" value="KAG5388922.1"/>
    <property type="molecule type" value="Genomic_DNA"/>
</dbReference>
<keyword evidence="1" id="KW-1133">Transmembrane helix</keyword>
<keyword evidence="1" id="KW-0812">Transmembrane</keyword>
<organism evidence="2 3">
    <name type="scientific">Brassica rapa subsp. trilocularis</name>
    <dbReference type="NCBI Taxonomy" id="1813537"/>
    <lineage>
        <taxon>Eukaryota</taxon>
        <taxon>Viridiplantae</taxon>
        <taxon>Streptophyta</taxon>
        <taxon>Embryophyta</taxon>
        <taxon>Tracheophyta</taxon>
        <taxon>Spermatophyta</taxon>
        <taxon>Magnoliopsida</taxon>
        <taxon>eudicotyledons</taxon>
        <taxon>Gunneridae</taxon>
        <taxon>Pentapetalae</taxon>
        <taxon>rosids</taxon>
        <taxon>malvids</taxon>
        <taxon>Brassicales</taxon>
        <taxon>Brassicaceae</taxon>
        <taxon>Brassiceae</taxon>
        <taxon>Brassica</taxon>
    </lineage>
</organism>
<feature type="non-terminal residue" evidence="2">
    <location>
        <position position="65"/>
    </location>
</feature>
<keyword evidence="1" id="KW-0472">Membrane</keyword>
<accession>A0ABQ7LQS1</accession>
<feature type="transmembrane region" description="Helical" evidence="1">
    <location>
        <begin position="46"/>
        <end position="64"/>
    </location>
</feature>
<evidence type="ECO:0000256" key="1">
    <source>
        <dbReference type="SAM" id="Phobius"/>
    </source>
</evidence>
<gene>
    <name evidence="2" type="primary">A08p015000.1_BraROA</name>
    <name evidence="2" type="ORF">IGI04_030463</name>
</gene>